<dbReference type="Gene3D" id="1.10.12.10">
    <property type="entry name" value="Lyase 2-enoyl-coa Hydratase, Chain A, domain 2"/>
    <property type="match status" value="1"/>
</dbReference>
<comment type="similarity">
    <text evidence="1">Belongs to the enoyl-CoA hydratase/isomerase family.</text>
</comment>
<comment type="caution">
    <text evidence="3">The sequence shown here is derived from an EMBL/GenBank/DDBJ whole genome shotgun (WGS) entry which is preliminary data.</text>
</comment>
<dbReference type="EMBL" id="DXEM01000012">
    <property type="protein sequence ID" value="HIX67253.1"/>
    <property type="molecule type" value="Genomic_DNA"/>
</dbReference>
<sequence length="264" mass="28494">MDLQKLQYVVEDGVGVVTMNYPKNLNAIDEQMADELLYVVDACEKDPAVKVVVIKGMPKAFSAGGDIGYFYNVIQEGGEVNMDSLFDKVGNVTNGLKRMSKLVIAQVSGAAAGAGVSLAFSADFVVCADNAKFIMAFVNLGLVPDTGGTYLLVKSLGAQKAMELCATGRPLKAAEAKEAGIVYDVVPAEELDDAVMKLAKKFAAGPLLSYKNIKKQIYQASFFDYKKYLDECEIPTQSECAASKDFIEGVKAFIEKRKAEFKGE</sequence>
<dbReference type="InterPro" id="IPR014748">
    <property type="entry name" value="Enoyl-CoA_hydra_C"/>
</dbReference>
<accession>A0A9D1WU40</accession>
<reference evidence="3" key="1">
    <citation type="journal article" date="2021" name="PeerJ">
        <title>Extensive microbial diversity within the chicken gut microbiome revealed by metagenomics and culture.</title>
        <authorList>
            <person name="Gilroy R."/>
            <person name="Ravi A."/>
            <person name="Getino M."/>
            <person name="Pursley I."/>
            <person name="Horton D.L."/>
            <person name="Alikhan N.F."/>
            <person name="Baker D."/>
            <person name="Gharbi K."/>
            <person name="Hall N."/>
            <person name="Watson M."/>
            <person name="Adriaenssens E.M."/>
            <person name="Foster-Nyarko E."/>
            <person name="Jarju S."/>
            <person name="Secka A."/>
            <person name="Antonio M."/>
            <person name="Oren A."/>
            <person name="Chaudhuri R.R."/>
            <person name="La Ragione R."/>
            <person name="Hildebrand F."/>
            <person name="Pallen M.J."/>
        </authorList>
    </citation>
    <scope>NUCLEOTIDE SEQUENCE</scope>
    <source>
        <strain evidence="3">CHK191-13928</strain>
    </source>
</reference>
<gene>
    <name evidence="3" type="ORF">H9735_03885</name>
</gene>
<dbReference type="CDD" id="cd06558">
    <property type="entry name" value="crotonase-like"/>
    <property type="match status" value="1"/>
</dbReference>
<reference evidence="3" key="2">
    <citation type="submission" date="2021-04" db="EMBL/GenBank/DDBJ databases">
        <authorList>
            <person name="Gilroy R."/>
        </authorList>
    </citation>
    <scope>NUCLEOTIDE SEQUENCE</scope>
    <source>
        <strain evidence="3">CHK191-13928</strain>
    </source>
</reference>
<keyword evidence="2" id="KW-0456">Lyase</keyword>
<dbReference type="InterPro" id="IPR029045">
    <property type="entry name" value="ClpP/crotonase-like_dom_sf"/>
</dbReference>
<organism evidence="3 4">
    <name type="scientific">Candidatus Anaerostipes excrementavium</name>
    <dbReference type="NCBI Taxonomy" id="2838463"/>
    <lineage>
        <taxon>Bacteria</taxon>
        <taxon>Bacillati</taxon>
        <taxon>Bacillota</taxon>
        <taxon>Clostridia</taxon>
        <taxon>Lachnospirales</taxon>
        <taxon>Lachnospiraceae</taxon>
        <taxon>Anaerostipes</taxon>
    </lineage>
</organism>
<evidence type="ECO:0000313" key="4">
    <source>
        <dbReference type="Proteomes" id="UP000886721"/>
    </source>
</evidence>
<name>A0A9D1WU40_9FIRM</name>
<dbReference type="SUPFAM" id="SSF52096">
    <property type="entry name" value="ClpP/crotonase"/>
    <property type="match status" value="1"/>
</dbReference>
<dbReference type="PANTHER" id="PTHR11941">
    <property type="entry name" value="ENOYL-COA HYDRATASE-RELATED"/>
    <property type="match status" value="1"/>
</dbReference>
<dbReference type="GO" id="GO:0016829">
    <property type="term" value="F:lyase activity"/>
    <property type="evidence" value="ECO:0007669"/>
    <property type="project" value="UniProtKB-KW"/>
</dbReference>
<evidence type="ECO:0000256" key="2">
    <source>
        <dbReference type="ARBA" id="ARBA00023239"/>
    </source>
</evidence>
<dbReference type="PANTHER" id="PTHR11941:SF133">
    <property type="entry name" value="1,2-EPOXYPHENYLACETYL-COA ISOMERASE"/>
    <property type="match status" value="1"/>
</dbReference>
<dbReference type="Gene3D" id="3.90.226.10">
    <property type="entry name" value="2-enoyl-CoA Hydratase, Chain A, domain 1"/>
    <property type="match status" value="1"/>
</dbReference>
<evidence type="ECO:0000256" key="1">
    <source>
        <dbReference type="ARBA" id="ARBA00005254"/>
    </source>
</evidence>
<dbReference type="Proteomes" id="UP000886721">
    <property type="component" value="Unassembled WGS sequence"/>
</dbReference>
<evidence type="ECO:0000313" key="3">
    <source>
        <dbReference type="EMBL" id="HIX67253.1"/>
    </source>
</evidence>
<proteinExistence type="inferred from homology"/>
<dbReference type="GO" id="GO:0006635">
    <property type="term" value="P:fatty acid beta-oxidation"/>
    <property type="evidence" value="ECO:0007669"/>
    <property type="project" value="TreeGrafter"/>
</dbReference>
<dbReference type="InterPro" id="IPR001753">
    <property type="entry name" value="Enoyl-CoA_hydra/iso"/>
</dbReference>
<dbReference type="Pfam" id="PF00378">
    <property type="entry name" value="ECH_1"/>
    <property type="match status" value="1"/>
</dbReference>
<protein>
    <submittedName>
        <fullName evidence="3">Enoyl-CoA hydratase/isomerase family protein</fullName>
    </submittedName>
</protein>
<dbReference type="AlphaFoldDB" id="A0A9D1WU40"/>